<comment type="caution">
    <text evidence="3">The sequence shown here is derived from an EMBL/GenBank/DDBJ whole genome shotgun (WGS) entry which is preliminary data.</text>
</comment>
<evidence type="ECO:0000256" key="1">
    <source>
        <dbReference type="SAM" id="MobiDB-lite"/>
    </source>
</evidence>
<evidence type="ECO:0000313" key="4">
    <source>
        <dbReference type="Proteomes" id="UP001281410"/>
    </source>
</evidence>
<reference evidence="3" key="1">
    <citation type="journal article" date="2023" name="Plant J.">
        <title>Genome sequences and population genomics provide insights into the demographic history, inbreeding, and mutation load of two 'living fossil' tree species of Dipteronia.</title>
        <authorList>
            <person name="Feng Y."/>
            <person name="Comes H.P."/>
            <person name="Chen J."/>
            <person name="Zhu S."/>
            <person name="Lu R."/>
            <person name="Zhang X."/>
            <person name="Li P."/>
            <person name="Qiu J."/>
            <person name="Olsen K.M."/>
            <person name="Qiu Y."/>
        </authorList>
    </citation>
    <scope>NUCLEOTIDE SEQUENCE</scope>
    <source>
        <strain evidence="3">NBL</strain>
    </source>
</reference>
<proteinExistence type="predicted"/>
<feature type="domain" description="Zinc knuckle CX2CX4HX4C" evidence="2">
    <location>
        <begin position="66"/>
        <end position="108"/>
    </location>
</feature>
<dbReference type="EMBL" id="JANJYJ010000005">
    <property type="protein sequence ID" value="KAK3211040.1"/>
    <property type="molecule type" value="Genomic_DNA"/>
</dbReference>
<gene>
    <name evidence="3" type="ORF">Dsin_015746</name>
</gene>
<organism evidence="3 4">
    <name type="scientific">Dipteronia sinensis</name>
    <dbReference type="NCBI Taxonomy" id="43782"/>
    <lineage>
        <taxon>Eukaryota</taxon>
        <taxon>Viridiplantae</taxon>
        <taxon>Streptophyta</taxon>
        <taxon>Embryophyta</taxon>
        <taxon>Tracheophyta</taxon>
        <taxon>Spermatophyta</taxon>
        <taxon>Magnoliopsida</taxon>
        <taxon>eudicotyledons</taxon>
        <taxon>Gunneridae</taxon>
        <taxon>Pentapetalae</taxon>
        <taxon>rosids</taxon>
        <taxon>malvids</taxon>
        <taxon>Sapindales</taxon>
        <taxon>Sapindaceae</taxon>
        <taxon>Hippocastanoideae</taxon>
        <taxon>Acereae</taxon>
        <taxon>Dipteronia</taxon>
    </lineage>
</organism>
<evidence type="ECO:0000313" key="3">
    <source>
        <dbReference type="EMBL" id="KAK3211040.1"/>
    </source>
</evidence>
<accession>A0AAE0E5B4</accession>
<protein>
    <recommendedName>
        <fullName evidence="2">Zinc knuckle CX2CX4HX4C domain-containing protein</fullName>
    </recommendedName>
</protein>
<feature type="region of interest" description="Disordered" evidence="1">
    <location>
        <begin position="135"/>
        <end position="160"/>
    </location>
</feature>
<name>A0AAE0E5B4_9ROSI</name>
<dbReference type="Proteomes" id="UP001281410">
    <property type="component" value="Unassembled WGS sequence"/>
</dbReference>
<dbReference type="AlphaFoldDB" id="A0AAE0E5B4"/>
<dbReference type="InterPro" id="IPR025836">
    <property type="entry name" value="Zn_knuckle_CX2CX4HX4C"/>
</dbReference>
<dbReference type="PANTHER" id="PTHR31286:SF167">
    <property type="entry name" value="OS09G0268800 PROTEIN"/>
    <property type="match status" value="1"/>
</dbReference>
<dbReference type="PANTHER" id="PTHR31286">
    <property type="entry name" value="GLYCINE-RICH CELL WALL STRUCTURAL PROTEIN 1.8-LIKE"/>
    <property type="match status" value="1"/>
</dbReference>
<keyword evidence="4" id="KW-1185">Reference proteome</keyword>
<sequence length="432" mass="48404">MDSEDFSRICDEFVLSVAEKIHKIPLICLNKKVAVYLGNLIGKLKDIDSGASGVCCGKFLRILVGIDISQPLKRAIHVSLDGEAVTVLLLYEKLPNVCSNCVIIGHVVGCYLSIKEWVLPSSNYGAWIHAAPPNRNKGRRPRFDQHPTRNVTGKQPARDVSHALNGDPHVSEKFGESLTLGRATGQCFDKKQKRVVGVLSSATLSHILSTVDTDRYEEEKTESESTDSAAQVCRKNLVLLMKFAILRMRWKIFCALRKFINCSVLMLNGCRLMIEIQAESEVLIKGVRYAWNSPRVSHFLFADGNIIFCDATLESFAVVTNWRWQLEIQMWGVVRLPLINSGDLFGDCLFLPRNSLVYGGSVKETYVIIFSSMNFLDEYKTLMRNPSFAFVLREGNRVVHALAKFACSSSEDKIWLSVCPIFVHSLVSADFS</sequence>
<dbReference type="Pfam" id="PF14392">
    <property type="entry name" value="zf-CCHC_4"/>
    <property type="match status" value="1"/>
</dbReference>
<dbReference type="InterPro" id="IPR040256">
    <property type="entry name" value="At4g02000-like"/>
</dbReference>
<evidence type="ECO:0000259" key="2">
    <source>
        <dbReference type="Pfam" id="PF14392"/>
    </source>
</evidence>